<reference evidence="2 3" key="1">
    <citation type="submission" date="2020-08" db="EMBL/GenBank/DDBJ databases">
        <title>Genomic Encyclopedia of Type Strains, Phase IV (KMG-IV): sequencing the most valuable type-strain genomes for metagenomic binning, comparative biology and taxonomic classification.</title>
        <authorList>
            <person name="Goeker M."/>
        </authorList>
    </citation>
    <scope>NUCLEOTIDE SEQUENCE [LARGE SCALE GENOMIC DNA]</scope>
    <source>
        <strain evidence="2 3">DSM 15867</strain>
    </source>
</reference>
<organism evidence="2 3">
    <name type="scientific">Sphingomonas abaci</name>
    <dbReference type="NCBI Taxonomy" id="237611"/>
    <lineage>
        <taxon>Bacteria</taxon>
        <taxon>Pseudomonadati</taxon>
        <taxon>Pseudomonadota</taxon>
        <taxon>Alphaproteobacteria</taxon>
        <taxon>Sphingomonadales</taxon>
        <taxon>Sphingomonadaceae</taxon>
        <taxon>Sphingomonas</taxon>
    </lineage>
</organism>
<accession>A0A7W7F100</accession>
<evidence type="ECO:0000313" key="3">
    <source>
        <dbReference type="Proteomes" id="UP000574769"/>
    </source>
</evidence>
<dbReference type="AlphaFoldDB" id="A0A7W7F100"/>
<dbReference type="Proteomes" id="UP000574769">
    <property type="component" value="Unassembled WGS sequence"/>
</dbReference>
<evidence type="ECO:0000313" key="2">
    <source>
        <dbReference type="EMBL" id="MBB4618890.1"/>
    </source>
</evidence>
<protein>
    <submittedName>
        <fullName evidence="2">Uncharacterized protein</fullName>
    </submittedName>
</protein>
<dbReference type="RefSeq" id="WP_184116153.1">
    <property type="nucleotide sequence ID" value="NZ_JACHNY010000006.1"/>
</dbReference>
<keyword evidence="3" id="KW-1185">Reference proteome</keyword>
<evidence type="ECO:0000256" key="1">
    <source>
        <dbReference type="SAM" id="Phobius"/>
    </source>
</evidence>
<proteinExistence type="predicted"/>
<name>A0A7W7F100_9SPHN</name>
<dbReference type="EMBL" id="JACHNY010000006">
    <property type="protein sequence ID" value="MBB4618890.1"/>
    <property type="molecule type" value="Genomic_DNA"/>
</dbReference>
<comment type="caution">
    <text evidence="2">The sequence shown here is derived from an EMBL/GenBank/DDBJ whole genome shotgun (WGS) entry which is preliminary data.</text>
</comment>
<sequence length="82" mass="8947">MLTELERIDDRRAIEDMLSPRSFVANGATPLSSPATPATGRSAWQLPSFYVGAVLMVLILAATWLVRLAMALRGTRPSRFSA</sequence>
<gene>
    <name evidence="2" type="ORF">GGQ96_003036</name>
</gene>
<keyword evidence="1" id="KW-0812">Transmembrane</keyword>
<keyword evidence="1" id="KW-1133">Transmembrane helix</keyword>
<keyword evidence="1" id="KW-0472">Membrane</keyword>
<feature type="transmembrane region" description="Helical" evidence="1">
    <location>
        <begin position="49"/>
        <end position="70"/>
    </location>
</feature>